<dbReference type="Gene3D" id="3.30.1360.200">
    <property type="match status" value="1"/>
</dbReference>
<feature type="signal peptide" evidence="1">
    <location>
        <begin position="1"/>
        <end position="20"/>
    </location>
</feature>
<dbReference type="Proteomes" id="UP001212421">
    <property type="component" value="Chromosome"/>
</dbReference>
<dbReference type="EMBL" id="CP075584">
    <property type="protein sequence ID" value="WBM79266.1"/>
    <property type="molecule type" value="Genomic_DNA"/>
</dbReference>
<name>A0ABY7NEP6_9MICO</name>
<dbReference type="PROSITE" id="PS51257">
    <property type="entry name" value="PROKAR_LIPOPROTEIN"/>
    <property type="match status" value="1"/>
</dbReference>
<gene>
    <name evidence="2" type="ORF">KIV56_12515</name>
</gene>
<dbReference type="RefSeq" id="WP_281533791.1">
    <property type="nucleotide sequence ID" value="NZ_CP075584.1"/>
</dbReference>
<evidence type="ECO:0000256" key="1">
    <source>
        <dbReference type="SAM" id="SignalP"/>
    </source>
</evidence>
<organism evidence="2 3">
    <name type="scientific">Cryobacterium breve</name>
    <dbReference type="NCBI Taxonomy" id="1259258"/>
    <lineage>
        <taxon>Bacteria</taxon>
        <taxon>Bacillati</taxon>
        <taxon>Actinomycetota</taxon>
        <taxon>Actinomycetes</taxon>
        <taxon>Micrococcales</taxon>
        <taxon>Microbacteriaceae</taxon>
        <taxon>Cryobacterium</taxon>
    </lineage>
</organism>
<evidence type="ECO:0000313" key="2">
    <source>
        <dbReference type="EMBL" id="WBM79266.1"/>
    </source>
</evidence>
<feature type="chain" id="PRO_5046605050" description="Preprotein translocase subunit SecD" evidence="1">
    <location>
        <begin position="21"/>
        <end position="159"/>
    </location>
</feature>
<keyword evidence="1" id="KW-0732">Signal</keyword>
<sequence length="159" mass="15937">MNRGPSFALASLVLAVLALSACSSTPGVVATPTVAGGAIELAVSQTCAASSDLHCVAVNGENVVLPSAFERAGVGDAVVAEVEGRNAVDVTFSEEGSVVFRALTEKAAGAGSTARLVMRIGGELKAAVVVMQAMEGDQVQIGLSPDDNAQGVVDLIRRG</sequence>
<evidence type="ECO:0008006" key="4">
    <source>
        <dbReference type="Google" id="ProtNLM"/>
    </source>
</evidence>
<protein>
    <recommendedName>
        <fullName evidence="4">Preprotein translocase subunit SecD</fullName>
    </recommendedName>
</protein>
<reference evidence="2 3" key="1">
    <citation type="submission" date="2021-05" db="EMBL/GenBank/DDBJ databases">
        <authorList>
            <person name="Kumar R."/>
            <person name="Kumar A."/>
            <person name="Mukhia S."/>
        </authorList>
    </citation>
    <scope>NUCLEOTIDE SEQUENCE [LARGE SCALE GENOMIC DNA]</scope>
    <source>
        <strain evidence="2 3">ERMR7:08</strain>
    </source>
</reference>
<evidence type="ECO:0000313" key="3">
    <source>
        <dbReference type="Proteomes" id="UP001212421"/>
    </source>
</evidence>
<keyword evidence="3" id="KW-1185">Reference proteome</keyword>
<accession>A0ABY7NEP6</accession>
<proteinExistence type="predicted"/>